<evidence type="ECO:0000313" key="3">
    <source>
        <dbReference type="Proteomes" id="UP000193560"/>
    </source>
</evidence>
<feature type="compositionally biased region" description="Low complexity" evidence="1">
    <location>
        <begin position="60"/>
        <end position="82"/>
    </location>
</feature>
<protein>
    <submittedName>
        <fullName evidence="2">Uncharacterized protein</fullName>
    </submittedName>
</protein>
<dbReference type="OrthoDB" id="2290357at2759"/>
<feature type="region of interest" description="Disordered" evidence="1">
    <location>
        <begin position="1"/>
        <end position="82"/>
    </location>
</feature>
<keyword evidence="3" id="KW-1185">Reference proteome</keyword>
<feature type="region of interest" description="Disordered" evidence="1">
    <location>
        <begin position="163"/>
        <end position="254"/>
    </location>
</feature>
<dbReference type="EMBL" id="MCGE01000063">
    <property type="protein sequence ID" value="ORY98408.1"/>
    <property type="molecule type" value="Genomic_DNA"/>
</dbReference>
<accession>A0A1X2HH47</accession>
<evidence type="ECO:0000256" key="1">
    <source>
        <dbReference type="SAM" id="MobiDB-lite"/>
    </source>
</evidence>
<organism evidence="2 3">
    <name type="scientific">Absidia repens</name>
    <dbReference type="NCBI Taxonomy" id="90262"/>
    <lineage>
        <taxon>Eukaryota</taxon>
        <taxon>Fungi</taxon>
        <taxon>Fungi incertae sedis</taxon>
        <taxon>Mucoromycota</taxon>
        <taxon>Mucoromycotina</taxon>
        <taxon>Mucoromycetes</taxon>
        <taxon>Mucorales</taxon>
        <taxon>Cunninghamellaceae</taxon>
        <taxon>Absidia</taxon>
    </lineage>
</organism>
<proteinExistence type="predicted"/>
<evidence type="ECO:0000313" key="2">
    <source>
        <dbReference type="EMBL" id="ORY98408.1"/>
    </source>
</evidence>
<gene>
    <name evidence="2" type="ORF">BCR42DRAFT_430303</name>
</gene>
<feature type="compositionally biased region" description="Basic residues" evidence="1">
    <location>
        <begin position="35"/>
        <end position="59"/>
    </location>
</feature>
<comment type="caution">
    <text evidence="2">The sequence shown here is derived from an EMBL/GenBank/DDBJ whole genome shotgun (WGS) entry which is preliminary data.</text>
</comment>
<dbReference type="AlphaFoldDB" id="A0A1X2HH47"/>
<dbReference type="Proteomes" id="UP000193560">
    <property type="component" value="Unassembled WGS sequence"/>
</dbReference>
<name>A0A1X2HH47_9FUNG</name>
<sequence length="254" mass="28237">MSLMESHSRPSSRQRHSSSLPPITIKPIFPEHPSSPRRHHNYHQHHHHHQGRRHTKHRLSNASATSYSSTKSSSSSLSSSSIMSPRSFNTFELVFTNLIDALIFTSAIAITAYNYWMGYIVDPPRIYDSPTAATVTSSIVSTSSSPKSPSPCMLLKPLDIPSPPLSVTASSPSSPIPAKLEPTWSDLKRTPDQQNVSSSQRLHSQENDAGPPSPTPPEEEEEEEERVNRMEETLQELIRQGQAALTSPVDWEKT</sequence>
<feature type="compositionally biased region" description="Polar residues" evidence="1">
    <location>
        <begin position="192"/>
        <end position="202"/>
    </location>
</feature>
<reference evidence="2 3" key="1">
    <citation type="submission" date="2016-07" db="EMBL/GenBank/DDBJ databases">
        <title>Pervasive Adenine N6-methylation of Active Genes in Fungi.</title>
        <authorList>
            <consortium name="DOE Joint Genome Institute"/>
            <person name="Mondo S.J."/>
            <person name="Dannebaum R.O."/>
            <person name="Kuo R.C."/>
            <person name="Labutti K."/>
            <person name="Haridas S."/>
            <person name="Kuo A."/>
            <person name="Salamov A."/>
            <person name="Ahrendt S.R."/>
            <person name="Lipzen A."/>
            <person name="Sullivan W."/>
            <person name="Andreopoulos W.B."/>
            <person name="Clum A."/>
            <person name="Lindquist E."/>
            <person name="Daum C."/>
            <person name="Ramamoorthy G.K."/>
            <person name="Gryganskyi A."/>
            <person name="Culley D."/>
            <person name="Magnuson J.K."/>
            <person name="James T.Y."/>
            <person name="O'Malley M.A."/>
            <person name="Stajich J.E."/>
            <person name="Spatafora J.W."/>
            <person name="Visel A."/>
            <person name="Grigoriev I.V."/>
        </authorList>
    </citation>
    <scope>NUCLEOTIDE SEQUENCE [LARGE SCALE GENOMIC DNA]</scope>
    <source>
        <strain evidence="2 3">NRRL 1336</strain>
    </source>
</reference>